<sequence>MKAEKRTIVGRYLIYGLLDPRDQSLRYIGKTHKRRELRLKEHIEEAKEGTHRPVHRWIQELLSEGHEPQIFIWRRISPEQDWGDAERAAIGYWRTFSDPLPYLHPPQTPKSQPVLIRSVDLTNIRGGG</sequence>
<dbReference type="Proteomes" id="UP000484885">
    <property type="component" value="Unassembled WGS sequence"/>
</dbReference>
<protein>
    <submittedName>
        <fullName evidence="2">GIY-YIG nuclease family protein</fullName>
    </submittedName>
</protein>
<gene>
    <name evidence="2" type="ORF">G3I74_10985</name>
</gene>
<evidence type="ECO:0000313" key="2">
    <source>
        <dbReference type="EMBL" id="NDY96256.1"/>
    </source>
</evidence>
<dbReference type="EMBL" id="JAAGSC010000041">
    <property type="protein sequence ID" value="NDY96256.1"/>
    <property type="molecule type" value="Genomic_DNA"/>
</dbReference>
<dbReference type="RefSeq" id="WP_164211623.1">
    <property type="nucleotide sequence ID" value="NZ_JAAGSC010000041.1"/>
</dbReference>
<accession>A0A845V4Z3</accession>
<comment type="caution">
    <text evidence="2">The sequence shown here is derived from an EMBL/GenBank/DDBJ whole genome shotgun (WGS) entry which is preliminary data.</text>
</comment>
<dbReference type="InterPro" id="IPR000305">
    <property type="entry name" value="GIY-YIG_endonuc"/>
</dbReference>
<proteinExistence type="predicted"/>
<evidence type="ECO:0000259" key="1">
    <source>
        <dbReference type="Pfam" id="PF01541"/>
    </source>
</evidence>
<dbReference type="AlphaFoldDB" id="A0A845V4Z3"/>
<dbReference type="Pfam" id="PF01541">
    <property type="entry name" value="GIY-YIG"/>
    <property type="match status" value="1"/>
</dbReference>
<organism evidence="2 3">
    <name type="scientific">Wenzhouxiangella limi</name>
    <dbReference type="NCBI Taxonomy" id="2707351"/>
    <lineage>
        <taxon>Bacteria</taxon>
        <taxon>Pseudomonadati</taxon>
        <taxon>Pseudomonadota</taxon>
        <taxon>Gammaproteobacteria</taxon>
        <taxon>Chromatiales</taxon>
        <taxon>Wenzhouxiangellaceae</taxon>
        <taxon>Wenzhouxiangella</taxon>
    </lineage>
</organism>
<evidence type="ECO:0000313" key="3">
    <source>
        <dbReference type="Proteomes" id="UP000484885"/>
    </source>
</evidence>
<feature type="domain" description="GIY-YIG" evidence="1">
    <location>
        <begin position="12"/>
        <end position="80"/>
    </location>
</feature>
<keyword evidence="3" id="KW-1185">Reference proteome</keyword>
<name>A0A845V4Z3_9GAMM</name>
<reference evidence="2 3" key="1">
    <citation type="submission" date="2020-02" db="EMBL/GenBank/DDBJ databases">
        <authorList>
            <person name="Zhang X.-Y."/>
        </authorList>
    </citation>
    <scope>NUCLEOTIDE SEQUENCE [LARGE SCALE GENOMIC DNA]</scope>
    <source>
        <strain evidence="2 3">C33</strain>
    </source>
</reference>